<dbReference type="Gene3D" id="1.10.357.10">
    <property type="entry name" value="Tetracycline Repressor, domain 2"/>
    <property type="match status" value="1"/>
</dbReference>
<dbReference type="SUPFAM" id="SSF48498">
    <property type="entry name" value="Tetracyclin repressor-like, C-terminal domain"/>
    <property type="match status" value="1"/>
</dbReference>
<keyword evidence="8" id="KW-1185">Reference proteome</keyword>
<organism evidence="7 8">
    <name type="scientific">Novacetimonas maltaceti</name>
    <dbReference type="NCBI Taxonomy" id="1203393"/>
    <lineage>
        <taxon>Bacteria</taxon>
        <taxon>Pseudomonadati</taxon>
        <taxon>Pseudomonadota</taxon>
        <taxon>Alphaproteobacteria</taxon>
        <taxon>Acetobacterales</taxon>
        <taxon>Acetobacteraceae</taxon>
        <taxon>Novacetimonas</taxon>
    </lineage>
</organism>
<evidence type="ECO:0000256" key="4">
    <source>
        <dbReference type="PROSITE-ProRule" id="PRU00335"/>
    </source>
</evidence>
<sequence>MKPTVSPKPLKARGRGRPPKDVSEQQNIRHQLIQAGIIALTEKGFGASGLDDILRAAGVAKGSFYHYFENKEDFGSAVIKSYAHYFNAKLDRWLTDDSYPPLQRLRHFVEDAKTGIIRFDYTRGCLIGNLGQELAILPVSFHQELREVLAGWERRVATCLMAAFDTPSPAYGHICQRWAEFFWIGWEGAVLRARLERSVRPMSLFSEIFLEMVEAECGLKDYTPTFSPLS</sequence>
<evidence type="ECO:0000259" key="6">
    <source>
        <dbReference type="PROSITE" id="PS50977"/>
    </source>
</evidence>
<keyword evidence="3" id="KW-0804">Transcription</keyword>
<name>A0A2S3W5W2_9PROT</name>
<dbReference type="SUPFAM" id="SSF46689">
    <property type="entry name" value="Homeodomain-like"/>
    <property type="match status" value="1"/>
</dbReference>
<accession>A0A2S3W5W2</accession>
<dbReference type="AlphaFoldDB" id="A0A2S3W5W2"/>
<dbReference type="Pfam" id="PF16925">
    <property type="entry name" value="TetR_C_13"/>
    <property type="match status" value="1"/>
</dbReference>
<evidence type="ECO:0000256" key="2">
    <source>
        <dbReference type="ARBA" id="ARBA00023125"/>
    </source>
</evidence>
<dbReference type="GO" id="GO:0003677">
    <property type="term" value="F:DNA binding"/>
    <property type="evidence" value="ECO:0007669"/>
    <property type="project" value="UniProtKB-UniRule"/>
</dbReference>
<evidence type="ECO:0000256" key="3">
    <source>
        <dbReference type="ARBA" id="ARBA00023163"/>
    </source>
</evidence>
<dbReference type="InterPro" id="IPR001647">
    <property type="entry name" value="HTH_TetR"/>
</dbReference>
<feature type="DNA-binding region" description="H-T-H motif" evidence="4">
    <location>
        <begin position="49"/>
        <end position="68"/>
    </location>
</feature>
<evidence type="ECO:0000313" key="7">
    <source>
        <dbReference type="EMBL" id="POF64276.1"/>
    </source>
</evidence>
<evidence type="ECO:0000256" key="1">
    <source>
        <dbReference type="ARBA" id="ARBA00023015"/>
    </source>
</evidence>
<dbReference type="PROSITE" id="PS50977">
    <property type="entry name" value="HTH_TETR_2"/>
    <property type="match status" value="1"/>
</dbReference>
<dbReference type="RefSeq" id="WP_110093863.1">
    <property type="nucleotide sequence ID" value="NZ_NKUE01000003.1"/>
</dbReference>
<reference evidence="7 8" key="1">
    <citation type="submission" date="2018-01" db="EMBL/GenBank/DDBJ databases">
        <title>Draft Genome Sequence of Komagataeibacter maltaceti LMG 1529, a Vinegar Producing Acetic Acid Bacterium Isolated from Malt Vinegar Brewery Acetifiers.</title>
        <authorList>
            <person name="Zhang Q."/>
            <person name="Hollensteiner J."/>
            <person name="Poehlein A."/>
            <person name="Daniel R."/>
        </authorList>
    </citation>
    <scope>NUCLEOTIDE SEQUENCE [LARGE SCALE GENOMIC DNA]</scope>
    <source>
        <strain evidence="7 8">LMG 1529</strain>
    </source>
</reference>
<feature type="domain" description="HTH tetR-type" evidence="6">
    <location>
        <begin position="26"/>
        <end position="86"/>
    </location>
</feature>
<feature type="region of interest" description="Disordered" evidence="5">
    <location>
        <begin position="1"/>
        <end position="25"/>
    </location>
</feature>
<dbReference type="OrthoDB" id="9811084at2"/>
<dbReference type="PRINTS" id="PR00455">
    <property type="entry name" value="HTHTETR"/>
</dbReference>
<evidence type="ECO:0000256" key="5">
    <source>
        <dbReference type="SAM" id="MobiDB-lite"/>
    </source>
</evidence>
<dbReference type="EMBL" id="POTC01000001">
    <property type="protein sequence ID" value="POF64276.1"/>
    <property type="molecule type" value="Genomic_DNA"/>
</dbReference>
<dbReference type="Proteomes" id="UP000237344">
    <property type="component" value="Unassembled WGS sequence"/>
</dbReference>
<dbReference type="InterPro" id="IPR009057">
    <property type="entry name" value="Homeodomain-like_sf"/>
</dbReference>
<dbReference type="InterPro" id="IPR011075">
    <property type="entry name" value="TetR_C"/>
</dbReference>
<gene>
    <name evidence="7" type="primary">acuR</name>
    <name evidence="7" type="ORF">KMAL_01710</name>
</gene>
<dbReference type="InterPro" id="IPR036271">
    <property type="entry name" value="Tet_transcr_reg_TetR-rel_C_sf"/>
</dbReference>
<dbReference type="PANTHER" id="PTHR47506:SF6">
    <property type="entry name" value="HTH-TYPE TRANSCRIPTIONAL REPRESSOR NEMR"/>
    <property type="match status" value="1"/>
</dbReference>
<protein>
    <submittedName>
        <fullName evidence="7">Transcriptional regulator AcuR</fullName>
    </submittedName>
</protein>
<dbReference type="Pfam" id="PF00440">
    <property type="entry name" value="TetR_N"/>
    <property type="match status" value="1"/>
</dbReference>
<keyword evidence="2 4" id="KW-0238">DNA-binding</keyword>
<dbReference type="PANTHER" id="PTHR47506">
    <property type="entry name" value="TRANSCRIPTIONAL REGULATORY PROTEIN"/>
    <property type="match status" value="1"/>
</dbReference>
<evidence type="ECO:0000313" key="8">
    <source>
        <dbReference type="Proteomes" id="UP000237344"/>
    </source>
</evidence>
<comment type="caution">
    <text evidence="7">The sequence shown here is derived from an EMBL/GenBank/DDBJ whole genome shotgun (WGS) entry which is preliminary data.</text>
</comment>
<keyword evidence="1" id="KW-0805">Transcription regulation</keyword>
<proteinExistence type="predicted"/>